<dbReference type="Gramene" id="KCW79156">
    <property type="protein sequence ID" value="KCW79156"/>
    <property type="gene ID" value="EUGRSUZ_C00601"/>
</dbReference>
<accession>A0A059CLU9</accession>
<dbReference type="InterPro" id="IPR043459">
    <property type="entry name" value="NFD6/NOXY2-like"/>
</dbReference>
<protein>
    <submittedName>
        <fullName evidence="2">Uncharacterized protein</fullName>
    </submittedName>
</protein>
<dbReference type="OMA" id="PAINFVK"/>
<gene>
    <name evidence="1" type="ORF">EUGRSUZ_C00555</name>
    <name evidence="2" type="ORF">EUGRSUZ_C00601</name>
</gene>
<dbReference type="PANTHER" id="PTHR33156">
    <property type="entry name" value="OS02G0230000 PROTEIN"/>
    <property type="match status" value="1"/>
</dbReference>
<dbReference type="EMBL" id="KK198755">
    <property type="protein sequence ID" value="KCW79156.1"/>
    <property type="molecule type" value="Genomic_DNA"/>
</dbReference>
<reference evidence="2" key="1">
    <citation type="submission" date="2013-07" db="EMBL/GenBank/DDBJ databases">
        <title>The genome of Eucalyptus grandis.</title>
        <authorList>
            <person name="Schmutz J."/>
            <person name="Hayes R."/>
            <person name="Myburg A."/>
            <person name="Tuskan G."/>
            <person name="Grattapaglia D."/>
            <person name="Rokhsar D.S."/>
        </authorList>
    </citation>
    <scope>NUCLEOTIDE SEQUENCE</scope>
    <source>
        <tissue evidence="2">Leaf extractions</tissue>
    </source>
</reference>
<dbReference type="PANTHER" id="PTHR33156:SF39">
    <property type="entry name" value="PROTEIN NONRESPONDING TO OXYLIPINS 2, MITOCHONDRIAL"/>
    <property type="match status" value="1"/>
</dbReference>
<evidence type="ECO:0000313" key="2">
    <source>
        <dbReference type="EMBL" id="KCW79156.1"/>
    </source>
</evidence>
<organism evidence="2">
    <name type="scientific">Eucalyptus grandis</name>
    <name type="common">Flooded gum</name>
    <dbReference type="NCBI Taxonomy" id="71139"/>
    <lineage>
        <taxon>Eukaryota</taxon>
        <taxon>Viridiplantae</taxon>
        <taxon>Streptophyta</taxon>
        <taxon>Embryophyta</taxon>
        <taxon>Tracheophyta</taxon>
        <taxon>Spermatophyta</taxon>
        <taxon>Magnoliopsida</taxon>
        <taxon>eudicotyledons</taxon>
        <taxon>Gunneridae</taxon>
        <taxon>Pentapetalae</taxon>
        <taxon>rosids</taxon>
        <taxon>malvids</taxon>
        <taxon>Myrtales</taxon>
        <taxon>Myrtaceae</taxon>
        <taxon>Myrtoideae</taxon>
        <taxon>Eucalypteae</taxon>
        <taxon>Eucalyptus</taxon>
    </lineage>
</organism>
<dbReference type="AlphaFoldDB" id="A0A059CLU9"/>
<sequence length="93" mass="9836">MASRCRSLTKPALSLFKSTVCKPTPKPTCSPSLLTARSSLTPTRSFSQLGTLQSMLPLYTAVSSARLTSCLGMDSRSSRSMCQGMLCSANPGV</sequence>
<evidence type="ECO:0000313" key="1">
    <source>
        <dbReference type="EMBL" id="KCW79114.1"/>
    </source>
</evidence>
<dbReference type="STRING" id="71139.A0A059CLU9"/>
<dbReference type="EMBL" id="KK198755">
    <property type="protein sequence ID" value="KCW79114.1"/>
    <property type="molecule type" value="Genomic_DNA"/>
</dbReference>
<dbReference type="Gramene" id="KCW79114">
    <property type="protein sequence ID" value="KCW79114"/>
    <property type="gene ID" value="EUGRSUZ_C00555"/>
</dbReference>
<dbReference type="FunCoup" id="A0A059CLU9">
    <property type="interactions" value="374"/>
</dbReference>
<name>A0A059CLU9_EUCGR</name>
<dbReference type="eggNOG" id="ENOG502S772">
    <property type="taxonomic scope" value="Eukaryota"/>
</dbReference>
<proteinExistence type="predicted"/>
<dbReference type="OrthoDB" id="1937908at2759"/>